<dbReference type="InterPro" id="IPR005064">
    <property type="entry name" value="BUG"/>
</dbReference>
<dbReference type="Pfam" id="PF03401">
    <property type="entry name" value="TctC"/>
    <property type="match status" value="1"/>
</dbReference>
<dbReference type="CDD" id="cd07012">
    <property type="entry name" value="PBP2_Bug_TTT"/>
    <property type="match status" value="1"/>
</dbReference>
<sequence length="329" mass="33557">MNDFSRRQVLKTGAALAAISAFGIGTLLSRDAFAAIEQLTLVAPAKPGGGWDQTARSMQEVLQGAGIVSAVQVENVAGAGGTVGLAQFANRKGDASALLVGGLVMLGAILTNKSPVSLKDVTPLARLTGEYEVIVVPAASELKTMGDLAAKLKADTGAVSWGGGSAGGTDHILAGLVAKAVGADVTKLNYVAFSGGGEALAAIVGGHVTCGVSGLGEFEAQIKAGELRALAISSPERLAGLEAPTLKESGIDVELANWRGVFGAGELADEDKKTLLDAVDAMVKSDGWKKTLETKGWMDTYLAGDAFATYLTEEEARVTTVLKEIGLVS</sequence>
<dbReference type="Gene3D" id="3.40.190.10">
    <property type="entry name" value="Periplasmic binding protein-like II"/>
    <property type="match status" value="1"/>
</dbReference>
<proteinExistence type="inferred from homology"/>
<dbReference type="PROSITE" id="PS51318">
    <property type="entry name" value="TAT"/>
    <property type="match status" value="1"/>
</dbReference>
<dbReference type="PANTHER" id="PTHR42928">
    <property type="entry name" value="TRICARBOXYLATE-BINDING PROTEIN"/>
    <property type="match status" value="1"/>
</dbReference>
<comment type="caution">
    <text evidence="2">The sequence shown here is derived from an EMBL/GenBank/DDBJ whole genome shotgun (WGS) entry which is preliminary data.</text>
</comment>
<name>A0ABU5DVX1_9PROT</name>
<dbReference type="InterPro" id="IPR042100">
    <property type="entry name" value="Bug_dom1"/>
</dbReference>
<evidence type="ECO:0000256" key="1">
    <source>
        <dbReference type="ARBA" id="ARBA00006987"/>
    </source>
</evidence>
<dbReference type="PIRSF" id="PIRSF017082">
    <property type="entry name" value="YflP"/>
    <property type="match status" value="1"/>
</dbReference>
<gene>
    <name evidence="2" type="ORF">SMD31_05960</name>
</gene>
<dbReference type="EMBL" id="JAXCLX010000001">
    <property type="protein sequence ID" value="MDY0871455.1"/>
    <property type="molecule type" value="Genomic_DNA"/>
</dbReference>
<dbReference type="InterPro" id="IPR006311">
    <property type="entry name" value="TAT_signal"/>
</dbReference>
<organism evidence="2 3">
    <name type="scientific">Dongia rigui</name>
    <dbReference type="NCBI Taxonomy" id="940149"/>
    <lineage>
        <taxon>Bacteria</taxon>
        <taxon>Pseudomonadati</taxon>
        <taxon>Pseudomonadota</taxon>
        <taxon>Alphaproteobacteria</taxon>
        <taxon>Rhodospirillales</taxon>
        <taxon>Dongiaceae</taxon>
        <taxon>Dongia</taxon>
    </lineage>
</organism>
<reference evidence="2 3" key="1">
    <citation type="journal article" date="2013" name="Antonie Van Leeuwenhoek">
        <title>Dongia rigui sp. nov., isolated from freshwater of a large wetland in Korea.</title>
        <authorList>
            <person name="Baik K.S."/>
            <person name="Hwang Y.M."/>
            <person name="Choi J.S."/>
            <person name="Kwon J."/>
            <person name="Seong C.N."/>
        </authorList>
    </citation>
    <scope>NUCLEOTIDE SEQUENCE [LARGE SCALE GENOMIC DNA]</scope>
    <source>
        <strain evidence="2 3">04SU4-P</strain>
    </source>
</reference>
<accession>A0ABU5DVX1</accession>
<dbReference type="Gene3D" id="3.40.190.150">
    <property type="entry name" value="Bordetella uptake gene, domain 1"/>
    <property type="match status" value="1"/>
</dbReference>
<protein>
    <submittedName>
        <fullName evidence="2">Tripartite tricarboxylate transporter substrate binding protein</fullName>
    </submittedName>
</protein>
<dbReference type="RefSeq" id="WP_320499884.1">
    <property type="nucleotide sequence ID" value="NZ_JAXCLX010000001.1"/>
</dbReference>
<dbReference type="PANTHER" id="PTHR42928:SF3">
    <property type="entry name" value="UPF0065 PROTEIN YFLP"/>
    <property type="match status" value="1"/>
</dbReference>
<evidence type="ECO:0000313" key="2">
    <source>
        <dbReference type="EMBL" id="MDY0871455.1"/>
    </source>
</evidence>
<keyword evidence="3" id="KW-1185">Reference proteome</keyword>
<comment type="similarity">
    <text evidence="1">Belongs to the UPF0065 (bug) family.</text>
</comment>
<dbReference type="SUPFAM" id="SSF53850">
    <property type="entry name" value="Periplasmic binding protein-like II"/>
    <property type="match status" value="1"/>
</dbReference>
<evidence type="ECO:0000313" key="3">
    <source>
        <dbReference type="Proteomes" id="UP001271769"/>
    </source>
</evidence>
<dbReference type="Proteomes" id="UP001271769">
    <property type="component" value="Unassembled WGS sequence"/>
</dbReference>